<keyword evidence="4" id="KW-0560">Oxidoreductase</keyword>
<dbReference type="EMBL" id="CAEZYK010000130">
    <property type="protein sequence ID" value="CAB4735529.1"/>
    <property type="molecule type" value="Genomic_DNA"/>
</dbReference>
<dbReference type="GO" id="GO:0010181">
    <property type="term" value="F:FMN binding"/>
    <property type="evidence" value="ECO:0007669"/>
    <property type="project" value="InterPro"/>
</dbReference>
<gene>
    <name evidence="7" type="ORF">UFOPK2683_01559</name>
    <name evidence="8" type="ORF">UFOPK3605_00572</name>
    <name evidence="9" type="ORF">UFOPK3897_00460</name>
    <name evidence="10" type="ORF">UFOPK4121_00488</name>
</gene>
<accession>A0A6J7QKK8</accession>
<dbReference type="SUPFAM" id="SSF50475">
    <property type="entry name" value="FMN-binding split barrel"/>
    <property type="match status" value="1"/>
</dbReference>
<dbReference type="GO" id="GO:0004733">
    <property type="term" value="F:pyridoxamine phosphate oxidase activity"/>
    <property type="evidence" value="ECO:0007669"/>
    <property type="project" value="InterPro"/>
</dbReference>
<keyword evidence="3" id="KW-0288">FMN</keyword>
<keyword evidence="2" id="KW-0285">Flavoprotein</keyword>
<dbReference type="PROSITE" id="PS01064">
    <property type="entry name" value="PYRIDOX_OXIDASE"/>
    <property type="match status" value="1"/>
</dbReference>
<dbReference type="EMBL" id="CAFBMM010000018">
    <property type="protein sequence ID" value="CAB4902638.1"/>
    <property type="molecule type" value="Genomic_DNA"/>
</dbReference>
<evidence type="ECO:0000313" key="7">
    <source>
        <dbReference type="EMBL" id="CAB4735529.1"/>
    </source>
</evidence>
<dbReference type="NCBIfam" id="TIGR00558">
    <property type="entry name" value="pdxH"/>
    <property type="match status" value="1"/>
</dbReference>
<comment type="cofactor">
    <cofactor evidence="1">
        <name>FMN</name>
        <dbReference type="ChEBI" id="CHEBI:58210"/>
    </cofactor>
</comment>
<organism evidence="10">
    <name type="scientific">freshwater metagenome</name>
    <dbReference type="NCBI Taxonomy" id="449393"/>
    <lineage>
        <taxon>unclassified sequences</taxon>
        <taxon>metagenomes</taxon>
        <taxon>ecological metagenomes</taxon>
    </lineage>
</organism>
<name>A0A6J7QKK8_9ZZZZ</name>
<dbReference type="InterPro" id="IPR000659">
    <property type="entry name" value="Pyridox_Oxase"/>
</dbReference>
<dbReference type="NCBIfam" id="NF004231">
    <property type="entry name" value="PRK05679.1"/>
    <property type="match status" value="1"/>
</dbReference>
<evidence type="ECO:0000256" key="2">
    <source>
        <dbReference type="ARBA" id="ARBA00022630"/>
    </source>
</evidence>
<dbReference type="GO" id="GO:0008615">
    <property type="term" value="P:pyridoxine biosynthetic process"/>
    <property type="evidence" value="ECO:0007669"/>
    <property type="project" value="InterPro"/>
</dbReference>
<dbReference type="InterPro" id="IPR019740">
    <property type="entry name" value="Pyridox_Oxase_CS"/>
</dbReference>
<evidence type="ECO:0000313" key="8">
    <source>
        <dbReference type="EMBL" id="CAB4902638.1"/>
    </source>
</evidence>
<dbReference type="EMBL" id="CAFBOF010000005">
    <property type="protein sequence ID" value="CAB4971397.1"/>
    <property type="molecule type" value="Genomic_DNA"/>
</dbReference>
<evidence type="ECO:0000313" key="10">
    <source>
        <dbReference type="EMBL" id="CAB5018280.1"/>
    </source>
</evidence>
<feature type="domain" description="Pyridoxamine 5'-phosphate oxidase N-terminal" evidence="5">
    <location>
        <begin position="24"/>
        <end position="147"/>
    </location>
</feature>
<evidence type="ECO:0000256" key="3">
    <source>
        <dbReference type="ARBA" id="ARBA00022643"/>
    </source>
</evidence>
<dbReference type="PIRSF" id="PIRSF000190">
    <property type="entry name" value="Pyd_amn-ph_oxd"/>
    <property type="match status" value="1"/>
</dbReference>
<evidence type="ECO:0000256" key="1">
    <source>
        <dbReference type="ARBA" id="ARBA00001917"/>
    </source>
</evidence>
<dbReference type="InterPro" id="IPR012349">
    <property type="entry name" value="Split_barrel_FMN-bd"/>
</dbReference>
<reference evidence="10" key="1">
    <citation type="submission" date="2020-05" db="EMBL/GenBank/DDBJ databases">
        <authorList>
            <person name="Chiriac C."/>
            <person name="Salcher M."/>
            <person name="Ghai R."/>
            <person name="Kavagutti S V."/>
        </authorList>
    </citation>
    <scope>NUCLEOTIDE SEQUENCE</scope>
</reference>
<evidence type="ECO:0000256" key="4">
    <source>
        <dbReference type="ARBA" id="ARBA00023002"/>
    </source>
</evidence>
<dbReference type="Pfam" id="PF01243">
    <property type="entry name" value="PNPOx_N"/>
    <property type="match status" value="1"/>
</dbReference>
<sequence length="202" mass="23332">MALISVSDFAPSPMEQVERWIDEAKVAQVGEWDSMMVATADQAGVPSARMVLLRGVSKDGFRFYSNYTSRKATELAANPAAAIVIYWREQQRQIRATGSVVKLSSEQSVDYWSRRPRESQLSAWASHQSTPVVDRETLEAEVEKVRERFGDRDDIPLPEFWGGYLIIPNEVEFWVHRDDRLHDRLVYRKNSSFVWEIVRLQP</sequence>
<dbReference type="PANTHER" id="PTHR10851:SF0">
    <property type="entry name" value="PYRIDOXINE-5'-PHOSPHATE OXIDASE"/>
    <property type="match status" value="1"/>
</dbReference>
<dbReference type="InterPro" id="IPR019576">
    <property type="entry name" value="Pyridoxamine_oxidase_dimer_C"/>
</dbReference>
<evidence type="ECO:0000313" key="9">
    <source>
        <dbReference type="EMBL" id="CAB4971397.1"/>
    </source>
</evidence>
<feature type="domain" description="Pyridoxine 5'-phosphate oxidase dimerisation C-terminal" evidence="6">
    <location>
        <begin position="161"/>
        <end position="202"/>
    </location>
</feature>
<dbReference type="EMBL" id="CAFBPQ010000009">
    <property type="protein sequence ID" value="CAB5018280.1"/>
    <property type="molecule type" value="Genomic_DNA"/>
</dbReference>
<dbReference type="Pfam" id="PF10590">
    <property type="entry name" value="PNP_phzG_C"/>
    <property type="match status" value="1"/>
</dbReference>
<dbReference type="PANTHER" id="PTHR10851">
    <property type="entry name" value="PYRIDOXINE-5-PHOSPHATE OXIDASE"/>
    <property type="match status" value="1"/>
</dbReference>
<dbReference type="Gene3D" id="2.30.110.10">
    <property type="entry name" value="Electron Transport, Fmn-binding Protein, Chain A"/>
    <property type="match status" value="1"/>
</dbReference>
<dbReference type="AlphaFoldDB" id="A0A6J7QKK8"/>
<proteinExistence type="inferred from homology"/>
<protein>
    <submittedName>
        <fullName evidence="10">Unannotated protein</fullName>
    </submittedName>
</protein>
<evidence type="ECO:0000259" key="6">
    <source>
        <dbReference type="Pfam" id="PF10590"/>
    </source>
</evidence>
<dbReference type="InterPro" id="IPR011576">
    <property type="entry name" value="Pyridox_Oxase_N"/>
</dbReference>
<dbReference type="HAMAP" id="MF_01629">
    <property type="entry name" value="PdxH"/>
    <property type="match status" value="1"/>
</dbReference>
<evidence type="ECO:0000259" key="5">
    <source>
        <dbReference type="Pfam" id="PF01243"/>
    </source>
</evidence>